<dbReference type="OrthoDB" id="1606438at2759"/>
<dbReference type="InterPro" id="IPR012967">
    <property type="entry name" value="COMT_dimerisation"/>
</dbReference>
<evidence type="ECO:0000256" key="3">
    <source>
        <dbReference type="ARBA" id="ARBA00022691"/>
    </source>
</evidence>
<dbReference type="AlphaFoldDB" id="A0A0D2J2E2"/>
<dbReference type="Pfam" id="PF08100">
    <property type="entry name" value="Dimerisation"/>
    <property type="match status" value="1"/>
</dbReference>
<dbReference type="InterPro" id="IPR001077">
    <property type="entry name" value="COMT_C"/>
</dbReference>
<reference evidence="8 9" key="1">
    <citation type="submission" date="2015-01" db="EMBL/GenBank/DDBJ databases">
        <title>The Genome Sequence of Fonsecaea multimorphosa CBS 102226.</title>
        <authorList>
            <consortium name="The Broad Institute Genomics Platform"/>
            <person name="Cuomo C."/>
            <person name="de Hoog S."/>
            <person name="Gorbushina A."/>
            <person name="Stielow B."/>
            <person name="Teixiera M."/>
            <person name="Abouelleil A."/>
            <person name="Chapman S.B."/>
            <person name="Priest M."/>
            <person name="Young S.K."/>
            <person name="Wortman J."/>
            <person name="Nusbaum C."/>
            <person name="Birren B."/>
        </authorList>
    </citation>
    <scope>NUCLEOTIDE SEQUENCE [LARGE SCALE GENOMIC DNA]</scope>
    <source>
        <strain evidence="8 9">CBS 102226</strain>
    </source>
</reference>
<feature type="region of interest" description="Disordered" evidence="5">
    <location>
        <begin position="31"/>
        <end position="51"/>
    </location>
</feature>
<dbReference type="GeneID" id="27706029"/>
<dbReference type="Gene3D" id="3.40.50.150">
    <property type="entry name" value="Vaccinia Virus protein VP39"/>
    <property type="match status" value="1"/>
</dbReference>
<keyword evidence="1" id="KW-0489">Methyltransferase</keyword>
<feature type="domain" description="O-methyltransferase dimerisation" evidence="7">
    <location>
        <begin position="82"/>
        <end position="158"/>
    </location>
</feature>
<evidence type="ECO:0000256" key="5">
    <source>
        <dbReference type="SAM" id="MobiDB-lite"/>
    </source>
</evidence>
<evidence type="ECO:0000313" key="8">
    <source>
        <dbReference type="EMBL" id="KIY03592.1"/>
    </source>
</evidence>
<evidence type="ECO:0000256" key="4">
    <source>
        <dbReference type="ARBA" id="ARBA00038277"/>
    </source>
</evidence>
<feature type="region of interest" description="Disordered" evidence="5">
    <location>
        <begin position="466"/>
        <end position="485"/>
    </location>
</feature>
<dbReference type="PANTHER" id="PTHR43712:SF5">
    <property type="entry name" value="O-METHYLTRANSFERASE ASQN-RELATED"/>
    <property type="match status" value="1"/>
</dbReference>
<sequence>MLSPQEEDLEKLAETCLATARQIKEYLSAKNHPLPSFDENGPSSFPPGATPEFQQTRLELRTAAKRLYDLASGPDDVVTWHLYHCNHDLNAFRYVYRYNVAAGVPLNGTISYADLADKLGLDASQLKQMLRQVMPLHVFREPEPGLVGHTAASRLLVTHAGIATFMGFLVEDTFPLCAVQVDALEKWGHGRPEPTRTALSYYYDTDLPCHDYYETNPAVRDRFGRLMTHLTANPLMANGHVARGFDWKALPKDSVVVDVAGNAGHCAIPIAEATDPSVRIVVQDLPKVVSAARDPATSVIPTHLRDRFEFMAHDYFTPQPIHGASVYFLRMIIHNHSDALAIKVLRHIVPAMTPTSRIVIMDQVMPPAVGMLPEPLERIKRSQDLQMMLLLNAKERDEREWADLLAKAGEGLVEDVFAAAAAGEGEDKGDASKGKVKKLGIVAIRTPPGSMMSLIEVGFVDEEAIANGEAGEAEDGADSSGANRK</sequence>
<dbReference type="InterPro" id="IPR036390">
    <property type="entry name" value="WH_DNA-bd_sf"/>
</dbReference>
<keyword evidence="9" id="KW-1185">Reference proteome</keyword>
<dbReference type="EMBL" id="KN848062">
    <property type="protein sequence ID" value="KIY03592.1"/>
    <property type="molecule type" value="Genomic_DNA"/>
</dbReference>
<dbReference type="InterPro" id="IPR029063">
    <property type="entry name" value="SAM-dependent_MTases_sf"/>
</dbReference>
<protein>
    <submittedName>
        <fullName evidence="8">Uncharacterized protein</fullName>
    </submittedName>
</protein>
<dbReference type="VEuPathDB" id="FungiDB:Z520_00283"/>
<organism evidence="8 9">
    <name type="scientific">Fonsecaea multimorphosa CBS 102226</name>
    <dbReference type="NCBI Taxonomy" id="1442371"/>
    <lineage>
        <taxon>Eukaryota</taxon>
        <taxon>Fungi</taxon>
        <taxon>Dikarya</taxon>
        <taxon>Ascomycota</taxon>
        <taxon>Pezizomycotina</taxon>
        <taxon>Eurotiomycetes</taxon>
        <taxon>Chaetothyriomycetidae</taxon>
        <taxon>Chaetothyriales</taxon>
        <taxon>Herpotrichiellaceae</taxon>
        <taxon>Fonsecaea</taxon>
    </lineage>
</organism>
<dbReference type="SUPFAM" id="SSF46785">
    <property type="entry name" value="Winged helix' DNA-binding domain"/>
    <property type="match status" value="1"/>
</dbReference>
<dbReference type="InterPro" id="IPR036388">
    <property type="entry name" value="WH-like_DNA-bd_sf"/>
</dbReference>
<evidence type="ECO:0000259" key="6">
    <source>
        <dbReference type="Pfam" id="PF00891"/>
    </source>
</evidence>
<dbReference type="Pfam" id="PF00891">
    <property type="entry name" value="Methyltransf_2"/>
    <property type="match status" value="1"/>
</dbReference>
<name>A0A0D2J2E2_9EURO</name>
<feature type="domain" description="O-methyltransferase C-terminal" evidence="6">
    <location>
        <begin position="208"/>
        <end position="409"/>
    </location>
</feature>
<evidence type="ECO:0000259" key="7">
    <source>
        <dbReference type="Pfam" id="PF08100"/>
    </source>
</evidence>
<gene>
    <name evidence="8" type="ORF">Z520_00283</name>
</gene>
<dbReference type="GO" id="GO:0008171">
    <property type="term" value="F:O-methyltransferase activity"/>
    <property type="evidence" value="ECO:0007669"/>
    <property type="project" value="InterPro"/>
</dbReference>
<dbReference type="PROSITE" id="PS51683">
    <property type="entry name" value="SAM_OMT_II"/>
    <property type="match status" value="1"/>
</dbReference>
<dbReference type="PANTHER" id="PTHR43712">
    <property type="entry name" value="PUTATIVE (AFU_ORTHOLOGUE AFUA_4G14580)-RELATED"/>
    <property type="match status" value="1"/>
</dbReference>
<dbReference type="RefSeq" id="XP_016637714.1">
    <property type="nucleotide sequence ID" value="XM_016770804.1"/>
</dbReference>
<evidence type="ECO:0000313" key="9">
    <source>
        <dbReference type="Proteomes" id="UP000053411"/>
    </source>
</evidence>
<dbReference type="SUPFAM" id="SSF53335">
    <property type="entry name" value="S-adenosyl-L-methionine-dependent methyltransferases"/>
    <property type="match status" value="1"/>
</dbReference>
<proteinExistence type="inferred from homology"/>
<evidence type="ECO:0000256" key="1">
    <source>
        <dbReference type="ARBA" id="ARBA00022603"/>
    </source>
</evidence>
<dbReference type="STRING" id="1442371.A0A0D2J2E2"/>
<evidence type="ECO:0000256" key="2">
    <source>
        <dbReference type="ARBA" id="ARBA00022679"/>
    </source>
</evidence>
<dbReference type="GO" id="GO:0032259">
    <property type="term" value="P:methylation"/>
    <property type="evidence" value="ECO:0007669"/>
    <property type="project" value="UniProtKB-KW"/>
</dbReference>
<dbReference type="Proteomes" id="UP000053411">
    <property type="component" value="Unassembled WGS sequence"/>
</dbReference>
<comment type="similarity">
    <text evidence="4">Belongs to the class I-like SAM-binding methyltransferase superfamily. Cation-independent O-methyltransferase family.</text>
</comment>
<dbReference type="InterPro" id="IPR016461">
    <property type="entry name" value="COMT-like"/>
</dbReference>
<keyword evidence="2" id="KW-0808">Transferase</keyword>
<dbReference type="Gene3D" id="1.10.10.10">
    <property type="entry name" value="Winged helix-like DNA-binding domain superfamily/Winged helix DNA-binding domain"/>
    <property type="match status" value="1"/>
</dbReference>
<accession>A0A0D2J2E2</accession>
<keyword evidence="3" id="KW-0949">S-adenosyl-L-methionine</keyword>